<evidence type="ECO:0000256" key="2">
    <source>
        <dbReference type="ARBA" id="ARBA00022679"/>
    </source>
</evidence>
<protein>
    <recommendedName>
        <fullName evidence="4">Glycosyltransferase</fullName>
        <ecNumber evidence="4">2.4.1.-</ecNumber>
    </recommendedName>
</protein>
<dbReference type="EMBL" id="SPHZ02000005">
    <property type="protein sequence ID" value="KAF0919071.1"/>
    <property type="molecule type" value="Genomic_DNA"/>
</dbReference>
<evidence type="ECO:0000256" key="1">
    <source>
        <dbReference type="ARBA" id="ARBA00009995"/>
    </source>
</evidence>
<accession>A0A6G1E319</accession>
<dbReference type="FunFam" id="3.40.50.2000:FF:000082">
    <property type="entry name" value="Glycosyltransferase"/>
    <property type="match status" value="1"/>
</dbReference>
<dbReference type="Pfam" id="PF00201">
    <property type="entry name" value="UDPGT"/>
    <property type="match status" value="1"/>
</dbReference>
<dbReference type="InterPro" id="IPR050481">
    <property type="entry name" value="UDP-glycosyltransf_plant"/>
</dbReference>
<evidence type="ECO:0000256" key="3">
    <source>
        <dbReference type="RuleBase" id="RU003718"/>
    </source>
</evidence>
<dbReference type="PANTHER" id="PTHR48048">
    <property type="entry name" value="GLYCOSYLTRANSFERASE"/>
    <property type="match status" value="1"/>
</dbReference>
<dbReference type="InterPro" id="IPR002213">
    <property type="entry name" value="UDP_glucos_trans"/>
</dbReference>
<sequence length="472" mass="51176">MEAKPRRSVVLYAAMGAGHLLPMVELAKIFLSRRFDVTIAVPATPGSATTGSPTIAGIAASNPSITFHLLLPPSCADPDPNPLLLMLDILRLSVPSLVSLLRSIPFLAALVLDIFCAEAIDAAAALHVPAYIYFTSSAGAFAASLGLMYHYSTTTASLRDMGKAVLRFAGVPPIPTSDMPPTVQDRENRFYKARARLYARAMEASGVLLNTYEWLEARAVSALREGAYFPDRPPQSVYCVGPLVATGEEEGAREAERDASLAWLDAQPARSVVFLCFGSMGSFSAAQLKEIARGLESSGHRFLWVVRSPRQEPTNFLEPLPEPDLAALLPEGFLERTADMGMVVKSWAPQAKVLRHAATGAFVTHCGWNSTLEGVTAGVPLLCWPLYAEQRLNKVLIVEEMKAGVVIDGYDEEMVTAEEVEAKVRLVMESDEGEKLRERLAMARAKAVEALAEEGPSRVAFDEFLDHLVSSE</sequence>
<dbReference type="FunFam" id="3.40.50.2000:FF:000020">
    <property type="entry name" value="Glycosyltransferase"/>
    <property type="match status" value="1"/>
</dbReference>
<gene>
    <name evidence="5" type="ORF">E2562_028291</name>
</gene>
<dbReference type="Proteomes" id="UP000479710">
    <property type="component" value="Unassembled WGS sequence"/>
</dbReference>
<evidence type="ECO:0000313" key="6">
    <source>
        <dbReference type="Proteomes" id="UP000479710"/>
    </source>
</evidence>
<dbReference type="GO" id="GO:0035251">
    <property type="term" value="F:UDP-glucosyltransferase activity"/>
    <property type="evidence" value="ECO:0007669"/>
    <property type="project" value="InterPro"/>
</dbReference>
<organism evidence="5 6">
    <name type="scientific">Oryza meyeriana var. granulata</name>
    <dbReference type="NCBI Taxonomy" id="110450"/>
    <lineage>
        <taxon>Eukaryota</taxon>
        <taxon>Viridiplantae</taxon>
        <taxon>Streptophyta</taxon>
        <taxon>Embryophyta</taxon>
        <taxon>Tracheophyta</taxon>
        <taxon>Spermatophyta</taxon>
        <taxon>Magnoliopsida</taxon>
        <taxon>Liliopsida</taxon>
        <taxon>Poales</taxon>
        <taxon>Poaceae</taxon>
        <taxon>BOP clade</taxon>
        <taxon>Oryzoideae</taxon>
        <taxon>Oryzeae</taxon>
        <taxon>Oryzinae</taxon>
        <taxon>Oryza</taxon>
        <taxon>Oryza meyeriana</taxon>
    </lineage>
</organism>
<keyword evidence="2 3" id="KW-0808">Transferase</keyword>
<name>A0A6G1E319_9ORYZ</name>
<reference evidence="5 6" key="1">
    <citation type="submission" date="2019-11" db="EMBL/GenBank/DDBJ databases">
        <title>Whole genome sequence of Oryza granulata.</title>
        <authorList>
            <person name="Li W."/>
        </authorList>
    </citation>
    <scope>NUCLEOTIDE SEQUENCE [LARGE SCALE GENOMIC DNA]</scope>
    <source>
        <strain evidence="6">cv. Menghai</strain>
        <tissue evidence="5">Leaf</tissue>
    </source>
</reference>
<keyword evidence="6" id="KW-1185">Reference proteome</keyword>
<dbReference type="EC" id="2.4.1.-" evidence="4"/>
<comment type="caution">
    <text evidence="5">The sequence shown here is derived from an EMBL/GenBank/DDBJ whole genome shotgun (WGS) entry which is preliminary data.</text>
</comment>
<dbReference type="PANTHER" id="PTHR48048:SF21">
    <property type="entry name" value="GLYCOSYLTRANSFERASE"/>
    <property type="match status" value="1"/>
</dbReference>
<dbReference type="InterPro" id="IPR035595">
    <property type="entry name" value="UDP_glycos_trans_CS"/>
</dbReference>
<comment type="similarity">
    <text evidence="1 3">Belongs to the UDP-glycosyltransferase family.</text>
</comment>
<evidence type="ECO:0000313" key="5">
    <source>
        <dbReference type="EMBL" id="KAF0919071.1"/>
    </source>
</evidence>
<proteinExistence type="inferred from homology"/>
<dbReference type="CDD" id="cd03784">
    <property type="entry name" value="GT1_Gtf-like"/>
    <property type="match status" value="1"/>
</dbReference>
<evidence type="ECO:0000256" key="4">
    <source>
        <dbReference type="RuleBase" id="RU362057"/>
    </source>
</evidence>
<keyword evidence="3" id="KW-0328">Glycosyltransferase</keyword>
<dbReference type="Gene3D" id="3.40.50.2000">
    <property type="entry name" value="Glycogen Phosphorylase B"/>
    <property type="match status" value="2"/>
</dbReference>
<dbReference type="PROSITE" id="PS00375">
    <property type="entry name" value="UDPGT"/>
    <property type="match status" value="1"/>
</dbReference>
<dbReference type="AlphaFoldDB" id="A0A6G1E319"/>
<dbReference type="SUPFAM" id="SSF53756">
    <property type="entry name" value="UDP-Glycosyltransferase/glycogen phosphorylase"/>
    <property type="match status" value="1"/>
</dbReference>
<dbReference type="OrthoDB" id="5835829at2759"/>